<dbReference type="SUPFAM" id="SSF53187">
    <property type="entry name" value="Zn-dependent exopeptidases"/>
    <property type="match status" value="1"/>
</dbReference>
<dbReference type="NCBIfam" id="NF004788">
    <property type="entry name" value="PRK06133.1"/>
    <property type="match status" value="1"/>
</dbReference>
<keyword evidence="5" id="KW-1185">Reference proteome</keyword>
<dbReference type="InterPro" id="IPR011650">
    <property type="entry name" value="Peptidase_M20_dimer"/>
</dbReference>
<evidence type="ECO:0000313" key="4">
    <source>
        <dbReference type="EMBL" id="MDN3591350.1"/>
    </source>
</evidence>
<dbReference type="PIRSF" id="PIRSF037238">
    <property type="entry name" value="Carboxypeptidase_G2"/>
    <property type="match status" value="1"/>
</dbReference>
<dbReference type="Pfam" id="PF07687">
    <property type="entry name" value="M20_dimer"/>
    <property type="match status" value="1"/>
</dbReference>
<keyword evidence="1" id="KW-0479">Metal-binding</keyword>
<name>A0ABT8BIL6_9HYPH</name>
<keyword evidence="4" id="KW-0645">Protease</keyword>
<dbReference type="GO" id="GO:0004180">
    <property type="term" value="F:carboxypeptidase activity"/>
    <property type="evidence" value="ECO:0007669"/>
    <property type="project" value="UniProtKB-KW"/>
</dbReference>
<dbReference type="InterPro" id="IPR036264">
    <property type="entry name" value="Bact_exopeptidase_dim_dom"/>
</dbReference>
<protein>
    <submittedName>
        <fullName evidence="4">Glutamate carboxypeptidase</fullName>
    </submittedName>
</protein>
<feature type="domain" description="Peptidase M20 dimerisation" evidence="3">
    <location>
        <begin position="237"/>
        <end position="337"/>
    </location>
</feature>
<comment type="caution">
    <text evidence="4">The sequence shown here is derived from an EMBL/GenBank/DDBJ whole genome shotgun (WGS) entry which is preliminary data.</text>
</comment>
<organism evidence="4 5">
    <name type="scientific">Methylobacterium adhaesivum</name>
    <dbReference type="NCBI Taxonomy" id="333297"/>
    <lineage>
        <taxon>Bacteria</taxon>
        <taxon>Pseudomonadati</taxon>
        <taxon>Pseudomonadota</taxon>
        <taxon>Alphaproteobacteria</taxon>
        <taxon>Hyphomicrobiales</taxon>
        <taxon>Methylobacteriaceae</taxon>
        <taxon>Methylobacterium</taxon>
    </lineage>
</organism>
<keyword evidence="2" id="KW-0378">Hydrolase</keyword>
<dbReference type="Proteomes" id="UP001224644">
    <property type="component" value="Unassembled WGS sequence"/>
</dbReference>
<dbReference type="Gene3D" id="3.30.70.360">
    <property type="match status" value="1"/>
</dbReference>
<proteinExistence type="predicted"/>
<dbReference type="SUPFAM" id="SSF55031">
    <property type="entry name" value="Bacterial exopeptidase dimerisation domain"/>
    <property type="match status" value="1"/>
</dbReference>
<gene>
    <name evidence="4" type="ORF">QWZ12_12090</name>
</gene>
<dbReference type="InterPro" id="IPR050072">
    <property type="entry name" value="Peptidase_M20A"/>
</dbReference>
<evidence type="ECO:0000259" key="3">
    <source>
        <dbReference type="Pfam" id="PF07687"/>
    </source>
</evidence>
<dbReference type="InterPro" id="IPR017150">
    <property type="entry name" value="Pept_M20_glutamate_carboxypep"/>
</dbReference>
<sequence>MGKASETRNRCVQRTPNRCVDPPMIRTFMRAPVCSLAMALFVTLAPFPALSAPDEAVLAVAKAQDGPYRETLKGLVDVDTGTGDVPGLSKVEGVLKAHLEALGLSVNLRAAPVFGGNTLIGTKSGSGTRKIMLLVHYDTVFSTGDAAKRPYTEREGRAYGPGVADAKGGIAMILHVLAGLEAMRFDGYGTLTVVLNPDEERGSRGSRDEIAKIARDQDVVLSFEPSFAEAGIDAVTVATKGINYASLIVKGRAAHAGGAPEAGRNAVVELAHQILQLQDLGDPAKGTSLHWTVFHGGTKPNIIPEEAKAEGDMRYFAPSEYDRVLTAARRIIGAHRVPDTQVTFDLAKGRPPLPRNPATQALGERARSIYAELGADLSLAEIGGGTDAGYALQPDSPAKPAIIESLGIVGGHYHSADEFAVLASITPRLYLATRLVMEVSKDASR</sequence>
<keyword evidence="4" id="KW-0121">Carboxypeptidase</keyword>
<accession>A0ABT8BIL6</accession>
<evidence type="ECO:0000256" key="1">
    <source>
        <dbReference type="ARBA" id="ARBA00022723"/>
    </source>
</evidence>
<dbReference type="InterPro" id="IPR002933">
    <property type="entry name" value="Peptidase_M20"/>
</dbReference>
<dbReference type="Gene3D" id="3.40.630.10">
    <property type="entry name" value="Zn peptidases"/>
    <property type="match status" value="1"/>
</dbReference>
<reference evidence="5" key="1">
    <citation type="journal article" date="2019" name="Int. J. Syst. Evol. Microbiol.">
        <title>The Global Catalogue of Microorganisms (GCM) 10K type strain sequencing project: providing services to taxonomists for standard genome sequencing and annotation.</title>
        <authorList>
            <consortium name="The Broad Institute Genomics Platform"/>
            <consortium name="The Broad Institute Genome Sequencing Center for Infectious Disease"/>
            <person name="Wu L."/>
            <person name="Ma J."/>
        </authorList>
    </citation>
    <scope>NUCLEOTIDE SEQUENCE [LARGE SCALE GENOMIC DNA]</scope>
    <source>
        <strain evidence="5">CECT 7069</strain>
    </source>
</reference>
<dbReference type="EMBL" id="JAUFPX010000008">
    <property type="protein sequence ID" value="MDN3591350.1"/>
    <property type="molecule type" value="Genomic_DNA"/>
</dbReference>
<dbReference type="CDD" id="cd03885">
    <property type="entry name" value="M20_CPDG2"/>
    <property type="match status" value="1"/>
</dbReference>
<dbReference type="Pfam" id="PF01546">
    <property type="entry name" value="Peptidase_M20"/>
    <property type="match status" value="1"/>
</dbReference>
<evidence type="ECO:0000313" key="5">
    <source>
        <dbReference type="Proteomes" id="UP001224644"/>
    </source>
</evidence>
<dbReference type="RefSeq" id="WP_238223133.1">
    <property type="nucleotide sequence ID" value="NZ_BPQD01000004.1"/>
</dbReference>
<dbReference type="PANTHER" id="PTHR43808:SF10">
    <property type="entry name" value="BLL3749 PROTEIN"/>
    <property type="match status" value="1"/>
</dbReference>
<evidence type="ECO:0000256" key="2">
    <source>
        <dbReference type="ARBA" id="ARBA00022801"/>
    </source>
</evidence>
<dbReference type="PANTHER" id="PTHR43808">
    <property type="entry name" value="ACETYLORNITHINE DEACETYLASE"/>
    <property type="match status" value="1"/>
</dbReference>